<keyword evidence="2" id="KW-1185">Reference proteome</keyword>
<comment type="caution">
    <text evidence="1">The sequence shown here is derived from an EMBL/GenBank/DDBJ whole genome shotgun (WGS) entry which is preliminary data.</text>
</comment>
<dbReference type="InterPro" id="IPR003738">
    <property type="entry name" value="SRAP"/>
</dbReference>
<sequence length="198" mass="22606">MCNEFQRHKLLQDAIEEFDRRGLPLFRWKDGRISNKLEAQPSIRIRDSAFVVRLAGEALEGEDMTWAWPGPRGAPVFNFRSEGRDFSRSDRVLVLADGFFEYTAPQKAGVKLKDRHLFCRNFQEWFWIAGIVREGCFSLLTTEPGPDLAGYHDRQIVTFTPEDGMNWLMAPSPALFAPPPAGTFKARTLRRDGVELTA</sequence>
<dbReference type="Pfam" id="PF02586">
    <property type="entry name" value="SRAP"/>
    <property type="match status" value="1"/>
</dbReference>
<reference evidence="1 2" key="1">
    <citation type="submission" date="2024-06" db="EMBL/GenBank/DDBJ databases">
        <title>Genomic Encyclopedia of Type Strains, Phase IV (KMG-IV): sequencing the most valuable type-strain genomes for metagenomic binning, comparative biology and taxonomic classification.</title>
        <authorList>
            <person name="Goeker M."/>
        </authorList>
    </citation>
    <scope>NUCLEOTIDE SEQUENCE [LARGE SCALE GENOMIC DNA]</scope>
    <source>
        <strain evidence="1 2">DSM 17809</strain>
    </source>
</reference>
<accession>A0ABV2EI26</accession>
<organism evidence="1 2">
    <name type="scientific">Phenylobacterium koreense</name>
    <dbReference type="NCBI Taxonomy" id="266125"/>
    <lineage>
        <taxon>Bacteria</taxon>
        <taxon>Pseudomonadati</taxon>
        <taxon>Pseudomonadota</taxon>
        <taxon>Alphaproteobacteria</taxon>
        <taxon>Caulobacterales</taxon>
        <taxon>Caulobacteraceae</taxon>
        <taxon>Phenylobacterium</taxon>
    </lineage>
</organism>
<dbReference type="Gene3D" id="3.90.1680.10">
    <property type="entry name" value="SOS response associated peptidase-like"/>
    <property type="match status" value="1"/>
</dbReference>
<gene>
    <name evidence="1" type="ORF">ABID41_001783</name>
</gene>
<dbReference type="InterPro" id="IPR036590">
    <property type="entry name" value="SRAP-like"/>
</dbReference>
<name>A0ABV2EI26_9CAUL</name>
<evidence type="ECO:0000313" key="2">
    <source>
        <dbReference type="Proteomes" id="UP001549110"/>
    </source>
</evidence>
<evidence type="ECO:0000313" key="1">
    <source>
        <dbReference type="EMBL" id="MET3526688.1"/>
    </source>
</evidence>
<proteinExistence type="predicted"/>
<protein>
    <submittedName>
        <fullName evidence="1">SOS response-associated peptidase YedK</fullName>
    </submittedName>
</protein>
<dbReference type="RefSeq" id="WP_331932606.1">
    <property type="nucleotide sequence ID" value="NZ_JBEPLU010000001.1"/>
</dbReference>
<dbReference type="EMBL" id="JBEPLU010000001">
    <property type="protein sequence ID" value="MET3526688.1"/>
    <property type="molecule type" value="Genomic_DNA"/>
</dbReference>
<dbReference type="Proteomes" id="UP001549110">
    <property type="component" value="Unassembled WGS sequence"/>
</dbReference>
<dbReference type="SUPFAM" id="SSF143081">
    <property type="entry name" value="BB1717-like"/>
    <property type="match status" value="1"/>
</dbReference>